<dbReference type="PIRSF" id="PIRSF002849">
    <property type="entry name" value="AAA_ATPase_chaperone_MoxR_prd"/>
    <property type="match status" value="1"/>
</dbReference>
<dbReference type="Proteomes" id="UP000658131">
    <property type="component" value="Unassembled WGS sequence"/>
</dbReference>
<sequence>MASKCNEILRQVQTVIIGKDEILAKVLMAILSGGHILLEDVPGVGKTTLALAFAKTLGIHSKRMQFTSDSMPSDVIGFSVYDKAGGALAYKPGAAMTNLLLADEINRTSSKTQSALLEVMEEGHITLDGVTRPVPQPFIVIATQNPVGSAGTQVLPPAQLDRFMIRLTMGYPDFESQVNILRDRQTANPLDTLRPVTNAAELTAMKRQTDEIFVADSIYEYITRLAQASRSHPAIQLGLSPRAALAVCRMAKARAFVMGRDYVVPEDVSYVFPEVGSHRLLLSSKARLAERSAADLLAEILEKTAAPVSGSSGRGSRR</sequence>
<dbReference type="SUPFAM" id="SSF52540">
    <property type="entry name" value="P-loop containing nucleoside triphosphate hydrolases"/>
    <property type="match status" value="1"/>
</dbReference>
<feature type="domain" description="ATPase AAA-3" evidence="1">
    <location>
        <begin position="35"/>
        <end position="165"/>
    </location>
</feature>
<dbReference type="PANTHER" id="PTHR42759">
    <property type="entry name" value="MOXR FAMILY PROTEIN"/>
    <property type="match status" value="1"/>
</dbReference>
<dbReference type="PANTHER" id="PTHR42759:SF5">
    <property type="entry name" value="METHANOL DEHYDROGENASE REGULATOR"/>
    <property type="match status" value="1"/>
</dbReference>
<comment type="caution">
    <text evidence="3">The sequence shown here is derived from an EMBL/GenBank/DDBJ whole genome shotgun (WGS) entry which is preliminary data.</text>
</comment>
<gene>
    <name evidence="3" type="ORF">H8717_06020</name>
</gene>
<keyword evidence="4" id="KW-1185">Reference proteome</keyword>
<dbReference type="Gene3D" id="3.40.50.300">
    <property type="entry name" value="P-loop containing nucleotide triphosphate hydrolases"/>
    <property type="match status" value="1"/>
</dbReference>
<dbReference type="EMBL" id="JACRTB010000007">
    <property type="protein sequence ID" value="MBC8575970.1"/>
    <property type="molecule type" value="Genomic_DNA"/>
</dbReference>
<feature type="domain" description="ChlI/MoxR AAA lid" evidence="2">
    <location>
        <begin position="227"/>
        <end position="299"/>
    </location>
</feature>
<organism evidence="3 4">
    <name type="scientific">Yanshouia hominis</name>
    <dbReference type="NCBI Taxonomy" id="2763673"/>
    <lineage>
        <taxon>Bacteria</taxon>
        <taxon>Bacillati</taxon>
        <taxon>Bacillota</taxon>
        <taxon>Clostridia</taxon>
        <taxon>Eubacteriales</taxon>
        <taxon>Oscillospiraceae</taxon>
        <taxon>Yanshouia</taxon>
    </lineage>
</organism>
<protein>
    <submittedName>
        <fullName evidence="3">MoxR family ATPase</fullName>
    </submittedName>
</protein>
<proteinExistence type="predicted"/>
<dbReference type="RefSeq" id="WP_262399534.1">
    <property type="nucleotide sequence ID" value="NZ_JACRTB010000007.1"/>
</dbReference>
<dbReference type="Gene3D" id="1.10.8.80">
    <property type="entry name" value="Magnesium chelatase subunit I, C-Terminal domain"/>
    <property type="match status" value="1"/>
</dbReference>
<dbReference type="CDD" id="cd00009">
    <property type="entry name" value="AAA"/>
    <property type="match status" value="1"/>
</dbReference>
<evidence type="ECO:0000259" key="1">
    <source>
        <dbReference type="Pfam" id="PF07726"/>
    </source>
</evidence>
<accession>A0ABR7NHX4</accession>
<evidence type="ECO:0000313" key="4">
    <source>
        <dbReference type="Proteomes" id="UP000658131"/>
    </source>
</evidence>
<evidence type="ECO:0000313" key="3">
    <source>
        <dbReference type="EMBL" id="MBC8575970.1"/>
    </source>
</evidence>
<name>A0ABR7NHX4_9FIRM</name>
<evidence type="ECO:0000259" key="2">
    <source>
        <dbReference type="Pfam" id="PF17863"/>
    </source>
</evidence>
<reference evidence="3 4" key="1">
    <citation type="submission" date="2020-08" db="EMBL/GenBank/DDBJ databases">
        <title>Genome public.</title>
        <authorList>
            <person name="Liu C."/>
            <person name="Sun Q."/>
        </authorList>
    </citation>
    <scope>NUCLEOTIDE SEQUENCE [LARGE SCALE GENOMIC DNA]</scope>
    <source>
        <strain evidence="3 4">BX1</strain>
    </source>
</reference>
<dbReference type="InterPro" id="IPR011703">
    <property type="entry name" value="ATPase_AAA-3"/>
</dbReference>
<dbReference type="Pfam" id="PF17863">
    <property type="entry name" value="AAA_lid_2"/>
    <property type="match status" value="1"/>
</dbReference>
<dbReference type="InterPro" id="IPR027417">
    <property type="entry name" value="P-loop_NTPase"/>
</dbReference>
<dbReference type="InterPro" id="IPR050764">
    <property type="entry name" value="CbbQ/NirQ/NorQ/GpvN"/>
</dbReference>
<dbReference type="Pfam" id="PF07726">
    <property type="entry name" value="AAA_3"/>
    <property type="match status" value="1"/>
</dbReference>
<dbReference type="InterPro" id="IPR041628">
    <property type="entry name" value="ChlI/MoxR_AAA_lid"/>
</dbReference>